<evidence type="ECO:0000313" key="2">
    <source>
        <dbReference type="EMBL" id="APH15139.1"/>
    </source>
</evidence>
<protein>
    <submittedName>
        <fullName evidence="2">Uncharacterized protein</fullName>
    </submittedName>
</protein>
<feature type="compositionally biased region" description="Basic residues" evidence="1">
    <location>
        <begin position="42"/>
        <end position="55"/>
    </location>
</feature>
<organism evidence="2 3">
    <name type="scientific">Clostridium sporogenes</name>
    <dbReference type="NCBI Taxonomy" id="1509"/>
    <lineage>
        <taxon>Bacteria</taxon>
        <taxon>Bacillati</taxon>
        <taxon>Bacillota</taxon>
        <taxon>Clostridia</taxon>
        <taxon>Eubacteriales</taxon>
        <taxon>Clostridiaceae</taxon>
        <taxon>Clostridium</taxon>
    </lineage>
</organism>
<sequence>MSWIDEILDRALENVKKNLKEKDKPLKRYKKRVKNRNSLYNKRMKLGRIKRKVRGGNHGEK</sequence>
<dbReference type="AlphaFoldDB" id="A0A1L3NG91"/>
<dbReference type="Proteomes" id="UP000182204">
    <property type="component" value="Chromosome"/>
</dbReference>
<name>A0A1L3NG91_CLOSG</name>
<feature type="region of interest" description="Disordered" evidence="1">
    <location>
        <begin position="36"/>
        <end position="61"/>
    </location>
</feature>
<reference evidence="2 3" key="1">
    <citation type="submission" date="2015-11" db="EMBL/GenBank/DDBJ databases">
        <authorList>
            <person name="Hill K.K."/>
            <person name="Shirey T.B."/>
            <person name="Raphael B."/>
            <person name="Daligault H.E."/>
            <person name="Davenport K.W."/>
            <person name="Bruce D.C."/>
            <person name="Foley B.T."/>
            <person name="Johnson S.L."/>
        </authorList>
    </citation>
    <scope>NUCLEOTIDE SEQUENCE [LARGE SCALE GENOMIC DNA]</scope>
    <source>
        <strain evidence="2 3">CDC_1632</strain>
    </source>
</reference>
<proteinExistence type="predicted"/>
<dbReference type="RefSeq" id="WP_072586721.1">
    <property type="nucleotide sequence ID" value="NZ_CP013243.1"/>
</dbReference>
<evidence type="ECO:0000256" key="1">
    <source>
        <dbReference type="SAM" id="MobiDB-lite"/>
    </source>
</evidence>
<accession>A0A1L3NG91</accession>
<evidence type="ECO:0000313" key="3">
    <source>
        <dbReference type="Proteomes" id="UP000182204"/>
    </source>
</evidence>
<dbReference type="EMBL" id="CP013243">
    <property type="protein sequence ID" value="APH15139.1"/>
    <property type="molecule type" value="Genomic_DNA"/>
</dbReference>
<gene>
    <name evidence="2" type="ORF">NPD5_3410</name>
</gene>